<evidence type="ECO:0000256" key="1">
    <source>
        <dbReference type="ARBA" id="ARBA00004201"/>
    </source>
</evidence>
<dbReference type="InterPro" id="IPR036322">
    <property type="entry name" value="WD40_repeat_dom_sf"/>
</dbReference>
<evidence type="ECO:0000256" key="5">
    <source>
        <dbReference type="ARBA" id="ARBA00022737"/>
    </source>
</evidence>
<dbReference type="Gene3D" id="1.10.220.100">
    <property type="entry name" value="conserved c-terminal region of ge- 1"/>
    <property type="match status" value="1"/>
</dbReference>
<dbReference type="Pfam" id="PF21289">
    <property type="entry name" value="EDC4_C"/>
    <property type="match status" value="1"/>
</dbReference>
<evidence type="ECO:0000256" key="3">
    <source>
        <dbReference type="ARBA" id="ARBA00022490"/>
    </source>
</evidence>
<dbReference type="InterPro" id="IPR001680">
    <property type="entry name" value="WD40_rpt"/>
</dbReference>
<evidence type="ECO:0000259" key="10">
    <source>
        <dbReference type="Pfam" id="PF16529"/>
    </source>
</evidence>
<evidence type="ECO:0000256" key="9">
    <source>
        <dbReference type="SAM" id="MobiDB-lite"/>
    </source>
</evidence>
<keyword evidence="3" id="KW-0963">Cytoplasm</keyword>
<dbReference type="GO" id="GO:0031087">
    <property type="term" value="P:deadenylation-independent decapping of nuclear-transcribed mRNA"/>
    <property type="evidence" value="ECO:0007669"/>
    <property type="project" value="InterPro"/>
</dbReference>
<dbReference type="Pfam" id="PF16529">
    <property type="entry name" value="Ge1_WD40"/>
    <property type="match status" value="1"/>
</dbReference>
<feature type="domain" description="Enhancer of mRNA-decapping protein 4 C-terminal" evidence="11">
    <location>
        <begin position="970"/>
        <end position="1092"/>
    </location>
</feature>
<dbReference type="PANTHER" id="PTHR15598">
    <property type="entry name" value="ENHANCER OF MRNA-DECAPPING PROTEIN 4"/>
    <property type="match status" value="1"/>
</dbReference>
<dbReference type="InterPro" id="IPR032401">
    <property type="entry name" value="EDC4_WD40"/>
</dbReference>
<dbReference type="SMART" id="SM00320">
    <property type="entry name" value="WD40"/>
    <property type="match status" value="2"/>
</dbReference>
<keyword evidence="4 7" id="KW-0853">WD repeat</keyword>
<sequence length="1101" mass="121949">MTSMAKPIFQTIDFFGKDAKSSQAITGTDIKIIQSLGQHEIGSSQVKMKNMVDYVWEERFYTGQLLAVHIGGKYLAYGIKAKTSTGVIRVINSETSARVLIRGMEGLVQDIAFAHIMNHVILASVDEKGNLFIHRVLESKDSETALESELLLHVIQDSDLDYCGPHRVIWCPFIPDDDTKSPGEIIEDVSTLLVLTRGTKAELWNVGMVQNAHGVGPVKPSTVTEGYLEINEHSACIVDAAFSPDGTAIATAALDGEIKFFQVYMANSTKPRCLHQWVPHDKKPLSSLFFLDNHKSYNPEIQFWKFVITGAENNSELKVWSCETWTCLQTINFVSSTNSKLQLKASVDLAANYLVLSDIQLKVLYVFEIFMNCKKTTTFLISVSEFTVPTAVLSFDIVDAGKKKVKADSTFVLDDLCNGNGDLEECEGDENTVVVVRMYLVQPKSLQDCHIIFPPVSNEPETSNVLCSLSQEDFLPKEEDPTLPAVDISEQVIQSAQDFTSANHTSGQALNLMTPDAFAAPVKPETCSLSQSPPDFVKQEEVREKLNQLLASASSPTSQLKEASVVNNETAPDYPHYASGGSSPSREVQEIMLPLTSSQCYFPKAKPPQPDNYTKESKFPEDYVKESKFSEANVIKFKPSNLSSFQGMCEVDISDSNRSISNRRRDSDLGLNTSSKDVDQMSKTLQKLEAAVNNMTLTNNALVQTMIDHQTEYKEYMQDLKEEIARIEGVVTRGTQQQIVALSREERQNTETVVTAISQVVDNIVSNKLEDIVANEISNAILPAILNVLQPFKDEMHLELTKKLSATDSLLKENISKMMTSKGVMEVLSNSLMVSLTPAINQCIHDIFTAIGLPTIEKTCQTMFSQVNNAFSKGVKEYANILDQHSRDSLNLSSESASQIKASTEVMKTGFQQMTMELKKSLAKLEVSLNDSIMKGLQSQQMTLQECVVNTVRSSRAVTPVVDLNQHLLHLVQQNQINSAFQQALNANDLSLVVLVCSKVDPDKVFMSTSCLLQPPVLLSLVQQLSADMTLNTDIKILYLEKAVSYFGAIQNTPQWDALSAAPVLLKNLSIQLHQFITNNSSHKLASTMRMILMAIKTLIP</sequence>
<protein>
    <recommendedName>
        <fullName evidence="14">Enhancer of mRNA-decapping protein 4 WD40 repeat region domain-containing protein</fullName>
    </recommendedName>
</protein>
<proteinExistence type="inferred from homology"/>
<dbReference type="EMBL" id="OU963866">
    <property type="protein sequence ID" value="CAH0772489.1"/>
    <property type="molecule type" value="Genomic_DNA"/>
</dbReference>
<dbReference type="InterPro" id="IPR044938">
    <property type="entry name" value="EDC4_C_sf"/>
</dbReference>
<feature type="domain" description="Enhancer of mRNA-decapping protein 4 WD40 repeat region" evidence="10">
    <location>
        <begin position="42"/>
        <end position="370"/>
    </location>
</feature>
<dbReference type="InterPro" id="IPR049404">
    <property type="entry name" value="EDC4_C"/>
</dbReference>
<feature type="repeat" description="Pumilio" evidence="8">
    <location>
        <begin position="115"/>
        <end position="153"/>
    </location>
</feature>
<dbReference type="GO" id="GO:0000932">
    <property type="term" value="C:P-body"/>
    <property type="evidence" value="ECO:0007669"/>
    <property type="project" value="UniProtKB-SubCell"/>
</dbReference>
<feature type="repeat" description="WD" evidence="7">
    <location>
        <begin position="230"/>
        <end position="263"/>
    </location>
</feature>
<evidence type="ECO:0000256" key="8">
    <source>
        <dbReference type="PROSITE-ProRule" id="PRU00317"/>
    </source>
</evidence>
<name>A0A9P0C982_BEMTA</name>
<dbReference type="Gene3D" id="2.130.10.10">
    <property type="entry name" value="YVTN repeat-like/Quinoprotein amine dehydrogenase"/>
    <property type="match status" value="1"/>
</dbReference>
<dbReference type="PROSITE" id="PS50302">
    <property type="entry name" value="PUM"/>
    <property type="match status" value="1"/>
</dbReference>
<keyword evidence="5" id="KW-0677">Repeat</keyword>
<evidence type="ECO:0008006" key="14">
    <source>
        <dbReference type="Google" id="ProtNLM"/>
    </source>
</evidence>
<dbReference type="Proteomes" id="UP001152759">
    <property type="component" value="Chromosome 5"/>
</dbReference>
<dbReference type="AlphaFoldDB" id="A0A9P0C982"/>
<accession>A0A9P0C982</accession>
<evidence type="ECO:0000313" key="12">
    <source>
        <dbReference type="EMBL" id="CAH0772489.1"/>
    </source>
</evidence>
<dbReference type="SUPFAM" id="SSF50978">
    <property type="entry name" value="WD40 repeat-like"/>
    <property type="match status" value="1"/>
</dbReference>
<dbReference type="InterPro" id="IPR015943">
    <property type="entry name" value="WD40/YVTN_repeat-like_dom_sf"/>
</dbReference>
<evidence type="ECO:0000313" key="13">
    <source>
        <dbReference type="Proteomes" id="UP001152759"/>
    </source>
</evidence>
<dbReference type="InterPro" id="IPR001313">
    <property type="entry name" value="Pumilio_RNA-bd_rpt"/>
</dbReference>
<dbReference type="InterPro" id="IPR045152">
    <property type="entry name" value="EDC4-like"/>
</dbReference>
<dbReference type="GO" id="GO:0003723">
    <property type="term" value="F:RNA binding"/>
    <property type="evidence" value="ECO:0007669"/>
    <property type="project" value="InterPro"/>
</dbReference>
<reference evidence="12" key="1">
    <citation type="submission" date="2021-12" db="EMBL/GenBank/DDBJ databases">
        <authorList>
            <person name="King R."/>
        </authorList>
    </citation>
    <scope>NUCLEOTIDE SEQUENCE</scope>
</reference>
<dbReference type="Gene3D" id="6.10.140.270">
    <property type="match status" value="1"/>
</dbReference>
<comment type="subcellular location">
    <subcellularLocation>
        <location evidence="1">Cytoplasm</location>
        <location evidence="1">P-body</location>
    </subcellularLocation>
</comment>
<dbReference type="KEGG" id="btab:109037835"/>
<keyword evidence="6" id="KW-0175">Coiled coil</keyword>
<evidence type="ECO:0000259" key="11">
    <source>
        <dbReference type="Pfam" id="PF21289"/>
    </source>
</evidence>
<dbReference type="PANTHER" id="PTHR15598:SF5">
    <property type="entry name" value="ENHANCER OF MRNA-DECAPPING PROTEIN 4"/>
    <property type="match status" value="1"/>
</dbReference>
<evidence type="ECO:0000256" key="4">
    <source>
        <dbReference type="ARBA" id="ARBA00022574"/>
    </source>
</evidence>
<keyword evidence="13" id="KW-1185">Reference proteome</keyword>
<evidence type="ECO:0000256" key="6">
    <source>
        <dbReference type="ARBA" id="ARBA00023054"/>
    </source>
</evidence>
<organism evidence="12 13">
    <name type="scientific">Bemisia tabaci</name>
    <name type="common">Sweetpotato whitefly</name>
    <name type="synonym">Aleurodes tabaci</name>
    <dbReference type="NCBI Taxonomy" id="7038"/>
    <lineage>
        <taxon>Eukaryota</taxon>
        <taxon>Metazoa</taxon>
        <taxon>Ecdysozoa</taxon>
        <taxon>Arthropoda</taxon>
        <taxon>Hexapoda</taxon>
        <taxon>Insecta</taxon>
        <taxon>Pterygota</taxon>
        <taxon>Neoptera</taxon>
        <taxon>Paraneoptera</taxon>
        <taxon>Hemiptera</taxon>
        <taxon>Sternorrhyncha</taxon>
        <taxon>Aleyrodoidea</taxon>
        <taxon>Aleyrodidae</taxon>
        <taxon>Aleyrodinae</taxon>
        <taxon>Bemisia</taxon>
    </lineage>
</organism>
<comment type="similarity">
    <text evidence="2">Belongs to the WD repeat EDC4 family.</text>
</comment>
<gene>
    <name evidence="12" type="ORF">BEMITA_LOCUS9092</name>
</gene>
<dbReference type="PROSITE" id="PS50082">
    <property type="entry name" value="WD_REPEATS_2"/>
    <property type="match status" value="1"/>
</dbReference>
<evidence type="ECO:0000256" key="7">
    <source>
        <dbReference type="PROSITE-ProRule" id="PRU00221"/>
    </source>
</evidence>
<evidence type="ECO:0000256" key="2">
    <source>
        <dbReference type="ARBA" id="ARBA00009639"/>
    </source>
</evidence>
<feature type="region of interest" description="Disordered" evidence="9">
    <location>
        <begin position="656"/>
        <end position="675"/>
    </location>
</feature>